<dbReference type="CDD" id="cd04666">
    <property type="entry name" value="NUDIX_DIPP2_like_Nudt4"/>
    <property type="match status" value="1"/>
</dbReference>
<proteinExistence type="predicted"/>
<dbReference type="SUPFAM" id="SSF55811">
    <property type="entry name" value="Nudix"/>
    <property type="match status" value="1"/>
</dbReference>
<accession>A0A841REY0</accession>
<dbReference type="Pfam" id="PF00293">
    <property type="entry name" value="NUDIX"/>
    <property type="match status" value="1"/>
</dbReference>
<sequence>MKKKATHSGVVPYRINSNSEIEILLIKKRGDSRWMLPKGHKEQGLSNREVALMEAREEAGIEGTVFDSAFTKYGHPKGNSKVKVKLFLMKVSHVAEHWPEEKKRKRKWFSIDAGRKKIWPRKLRKSFEQITQIIQSREGFMKEICFIRHGKSAHGSSIMRDFDRPLNARGEKDSLKMGRRLAARNFRADLIISSPAIRAASTAERIAEGLGYDMNKIRFEEDLYLCEIGDFRELIRSMDDSIRSIIIIGHNPSIEMAEYYFTGMGRDSFPTCGLFIMETESWNGCGKKQCREIFYDYPKNVLH</sequence>
<dbReference type="RefSeq" id="WP_184748402.1">
    <property type="nucleotide sequence ID" value="NZ_JACHGJ010000010.1"/>
</dbReference>
<reference evidence="6 7" key="1">
    <citation type="submission" date="2020-08" db="EMBL/GenBank/DDBJ databases">
        <title>Genomic Encyclopedia of Type Strains, Phase IV (KMG-IV): sequencing the most valuable type-strain genomes for metagenomic binning, comparative biology and taxonomic classification.</title>
        <authorList>
            <person name="Goeker M."/>
        </authorList>
    </citation>
    <scope>NUCLEOTIDE SEQUENCE [LARGE SCALE GENOMIC DNA]</scope>
    <source>
        <strain evidence="6 7">DSM 2461</strain>
    </source>
</reference>
<evidence type="ECO:0000256" key="2">
    <source>
        <dbReference type="ARBA" id="ARBA00022723"/>
    </source>
</evidence>
<dbReference type="InterPro" id="IPR015797">
    <property type="entry name" value="NUDIX_hydrolase-like_dom_sf"/>
</dbReference>
<keyword evidence="2" id="KW-0479">Metal-binding</keyword>
<protein>
    <submittedName>
        <fullName evidence="6">Phosphohistidine phosphatase SixA</fullName>
    </submittedName>
</protein>
<dbReference type="InterPro" id="IPR000086">
    <property type="entry name" value="NUDIX_hydrolase_dom"/>
</dbReference>
<dbReference type="SMART" id="SM00855">
    <property type="entry name" value="PGAM"/>
    <property type="match status" value="1"/>
</dbReference>
<dbReference type="GO" id="GO:0005737">
    <property type="term" value="C:cytoplasm"/>
    <property type="evidence" value="ECO:0007669"/>
    <property type="project" value="TreeGrafter"/>
</dbReference>
<organism evidence="6 7">
    <name type="scientific">Spirochaeta isovalerica</name>
    <dbReference type="NCBI Taxonomy" id="150"/>
    <lineage>
        <taxon>Bacteria</taxon>
        <taxon>Pseudomonadati</taxon>
        <taxon>Spirochaetota</taxon>
        <taxon>Spirochaetia</taxon>
        <taxon>Spirochaetales</taxon>
        <taxon>Spirochaetaceae</taxon>
        <taxon>Spirochaeta</taxon>
    </lineage>
</organism>
<evidence type="ECO:0000313" key="6">
    <source>
        <dbReference type="EMBL" id="MBB6482166.1"/>
    </source>
</evidence>
<evidence type="ECO:0000256" key="1">
    <source>
        <dbReference type="ARBA" id="ARBA00001946"/>
    </source>
</evidence>
<dbReference type="SUPFAM" id="SSF53254">
    <property type="entry name" value="Phosphoglycerate mutase-like"/>
    <property type="match status" value="1"/>
</dbReference>
<dbReference type="AlphaFoldDB" id="A0A841REY0"/>
<dbReference type="PANTHER" id="PTHR12629">
    <property type="entry name" value="DIPHOSPHOINOSITOL POLYPHOSPHATE PHOSPHOHYDROLASE"/>
    <property type="match status" value="1"/>
</dbReference>
<comment type="caution">
    <text evidence="6">The sequence shown here is derived from an EMBL/GenBank/DDBJ whole genome shotgun (WGS) entry which is preliminary data.</text>
</comment>
<feature type="domain" description="Nudix hydrolase" evidence="5">
    <location>
        <begin position="5"/>
        <end position="131"/>
    </location>
</feature>
<dbReference type="GO" id="GO:0016462">
    <property type="term" value="F:pyrophosphatase activity"/>
    <property type="evidence" value="ECO:0007669"/>
    <property type="project" value="InterPro"/>
</dbReference>
<dbReference type="Gene3D" id="3.90.79.10">
    <property type="entry name" value="Nucleoside Triphosphate Pyrophosphohydrolase"/>
    <property type="match status" value="1"/>
</dbReference>
<gene>
    <name evidence="6" type="ORF">HNR50_003855</name>
</gene>
<dbReference type="Gene3D" id="3.40.50.1240">
    <property type="entry name" value="Phosphoglycerate mutase-like"/>
    <property type="match status" value="1"/>
</dbReference>
<dbReference type="EMBL" id="JACHGJ010000010">
    <property type="protein sequence ID" value="MBB6482166.1"/>
    <property type="molecule type" value="Genomic_DNA"/>
</dbReference>
<dbReference type="PANTHER" id="PTHR12629:SF0">
    <property type="entry name" value="DIPHOSPHOINOSITOL-POLYPHOSPHATE DIPHOSPHATASE"/>
    <property type="match status" value="1"/>
</dbReference>
<evidence type="ECO:0000256" key="3">
    <source>
        <dbReference type="ARBA" id="ARBA00022801"/>
    </source>
</evidence>
<dbReference type="Pfam" id="PF00300">
    <property type="entry name" value="His_Phos_1"/>
    <property type="match status" value="1"/>
</dbReference>
<dbReference type="InterPro" id="IPR013078">
    <property type="entry name" value="His_Pase_superF_clade-1"/>
</dbReference>
<dbReference type="GO" id="GO:0046872">
    <property type="term" value="F:metal ion binding"/>
    <property type="evidence" value="ECO:0007669"/>
    <property type="project" value="UniProtKB-KW"/>
</dbReference>
<name>A0A841REY0_9SPIO</name>
<dbReference type="InterPro" id="IPR047198">
    <property type="entry name" value="DDP-like_NUDIX"/>
</dbReference>
<keyword evidence="3" id="KW-0378">Hydrolase</keyword>
<comment type="cofactor">
    <cofactor evidence="1">
        <name>Mg(2+)</name>
        <dbReference type="ChEBI" id="CHEBI:18420"/>
    </cofactor>
</comment>
<dbReference type="Proteomes" id="UP000587760">
    <property type="component" value="Unassembled WGS sequence"/>
</dbReference>
<dbReference type="CDD" id="cd07067">
    <property type="entry name" value="HP_PGM_like"/>
    <property type="match status" value="1"/>
</dbReference>
<dbReference type="PROSITE" id="PS51462">
    <property type="entry name" value="NUDIX"/>
    <property type="match status" value="1"/>
</dbReference>
<keyword evidence="7" id="KW-1185">Reference proteome</keyword>
<keyword evidence="4" id="KW-0460">Magnesium</keyword>
<evidence type="ECO:0000256" key="4">
    <source>
        <dbReference type="ARBA" id="ARBA00022842"/>
    </source>
</evidence>
<evidence type="ECO:0000313" key="7">
    <source>
        <dbReference type="Proteomes" id="UP000587760"/>
    </source>
</evidence>
<evidence type="ECO:0000259" key="5">
    <source>
        <dbReference type="PROSITE" id="PS51462"/>
    </source>
</evidence>
<dbReference type="InterPro" id="IPR029033">
    <property type="entry name" value="His_PPase_superfam"/>
</dbReference>